<keyword evidence="2" id="KW-1185">Reference proteome</keyword>
<protein>
    <submittedName>
        <fullName evidence="1">Uncharacterized protein</fullName>
    </submittedName>
</protein>
<dbReference type="STRING" id="515618.RIEPE_0329"/>
<organism evidence="1 2">
    <name type="scientific">Riesia pediculicola (strain USDA)</name>
    <dbReference type="NCBI Taxonomy" id="515618"/>
    <lineage>
        <taxon>Bacteria</taxon>
        <taxon>Pseudomonadati</taxon>
        <taxon>Pseudomonadota</taxon>
        <taxon>Gammaproteobacteria</taxon>
        <taxon>Enterobacterales</taxon>
        <taxon>Enterobacteriaceae</taxon>
        <taxon>Candidatus Riesia</taxon>
    </lineage>
</organism>
<dbReference type="HOGENOM" id="CLU_3188455_0_0_6"/>
<dbReference type="KEGG" id="rip:RIEPE_0329"/>
<accession>D4G8C2</accession>
<gene>
    <name evidence="1" type="ordered locus">RIEPE_0329</name>
</gene>
<proteinExistence type="predicted"/>
<dbReference type="EMBL" id="CP001085">
    <property type="protein sequence ID" value="ADD79837.1"/>
    <property type="molecule type" value="Genomic_DNA"/>
</dbReference>
<name>D4G8C2_RIEPU</name>
<sequence>MKILLFFFFINQFLFFISIRSKHNVIQYLKKILMILKEYKVIHYEK</sequence>
<evidence type="ECO:0000313" key="1">
    <source>
        <dbReference type="EMBL" id="ADD79837.1"/>
    </source>
</evidence>
<reference evidence="1" key="1">
    <citation type="submission" date="2008-05" db="EMBL/GenBank/DDBJ databases">
        <title>Genome sequence of Riesia pediculicola USDA.</title>
        <authorList>
            <person name="Kirkness E.F."/>
        </authorList>
    </citation>
    <scope>NUCLEOTIDE SEQUENCE [LARGE SCALE GENOMIC DNA]</scope>
    <source>
        <strain evidence="1">USDA</strain>
    </source>
</reference>
<dbReference type="Proteomes" id="UP000001700">
    <property type="component" value="Chromosome"/>
</dbReference>
<evidence type="ECO:0000313" key="2">
    <source>
        <dbReference type="Proteomes" id="UP000001700"/>
    </source>
</evidence>
<dbReference type="AlphaFoldDB" id="D4G8C2"/>